<dbReference type="GO" id="GO:0042565">
    <property type="term" value="C:RNA nuclear export complex"/>
    <property type="evidence" value="ECO:0007669"/>
    <property type="project" value="TreeGrafter"/>
</dbReference>
<dbReference type="GO" id="GO:0005049">
    <property type="term" value="F:nuclear export signal receptor activity"/>
    <property type="evidence" value="ECO:0007669"/>
    <property type="project" value="InterPro"/>
</dbReference>
<evidence type="ECO:0000313" key="3">
    <source>
        <dbReference type="Proteomes" id="UP001066276"/>
    </source>
</evidence>
<protein>
    <recommendedName>
        <fullName evidence="1">Exportin-5 C-terminal domain-containing protein</fullName>
    </recommendedName>
</protein>
<dbReference type="AlphaFoldDB" id="A0AAV7R705"/>
<sequence>MERTPFRFCPKCHMMFPIHDEVDYKQSLVLHCPPEYHKSLVSPILGPLFSYLHLRLTQKWQIINQRNTLSEESTAEDNPESQEMLEEQLIRLLTREVIDLLIACCVSKKGTDTSVGTAEGDDDEMMATEAQPPPAPASAELSELGLCLMKEEEVCSALLITTFTSLVWNDTIACQRTTTQLCWPLLRQAISAGTMMSDAATWFFTIVLKGLQVHGQHDVCMAALVNLAFQIYENLRPHFVELKSVMEQIPDIQLDSLEQFDAKLLIPTPAGKPVDKRKKDHFRRLISGCIGKPLGEQFRKEVHIKNLPSLFRKLKSVQELEVDQPLASTEEDECVLTNLFEP</sequence>
<dbReference type="InterPro" id="IPR045065">
    <property type="entry name" value="XPO1/5"/>
</dbReference>
<dbReference type="PANTHER" id="PTHR11223">
    <property type="entry name" value="EXPORTIN 1/5"/>
    <property type="match status" value="1"/>
</dbReference>
<feature type="domain" description="Exportin-5 C-terminal" evidence="1">
    <location>
        <begin position="26"/>
        <end position="296"/>
    </location>
</feature>
<evidence type="ECO:0000313" key="2">
    <source>
        <dbReference type="EMBL" id="KAJ1148542.1"/>
    </source>
</evidence>
<comment type="caution">
    <text evidence="2">The sequence shown here is derived from an EMBL/GenBank/DDBJ whole genome shotgun (WGS) entry which is preliminary data.</text>
</comment>
<dbReference type="GO" id="GO:0005737">
    <property type="term" value="C:cytoplasm"/>
    <property type="evidence" value="ECO:0007669"/>
    <property type="project" value="TreeGrafter"/>
</dbReference>
<evidence type="ECO:0000259" key="1">
    <source>
        <dbReference type="Pfam" id="PF19273"/>
    </source>
</evidence>
<dbReference type="InterPro" id="IPR045478">
    <property type="entry name" value="Exportin-5_C"/>
</dbReference>
<gene>
    <name evidence="2" type="ORF">NDU88_001371</name>
</gene>
<keyword evidence="3" id="KW-1185">Reference proteome</keyword>
<dbReference type="EMBL" id="JANPWB010000009">
    <property type="protein sequence ID" value="KAJ1148542.1"/>
    <property type="molecule type" value="Genomic_DNA"/>
</dbReference>
<name>A0AAV7R705_PLEWA</name>
<dbReference type="GO" id="GO:0005634">
    <property type="term" value="C:nucleus"/>
    <property type="evidence" value="ECO:0007669"/>
    <property type="project" value="TreeGrafter"/>
</dbReference>
<dbReference type="Pfam" id="PF19273">
    <property type="entry name" value="Exportin-5"/>
    <property type="match status" value="1"/>
</dbReference>
<dbReference type="Proteomes" id="UP001066276">
    <property type="component" value="Chromosome 5"/>
</dbReference>
<dbReference type="Gene3D" id="1.25.10.10">
    <property type="entry name" value="Leucine-rich Repeat Variant"/>
    <property type="match status" value="1"/>
</dbReference>
<proteinExistence type="predicted"/>
<reference evidence="2" key="1">
    <citation type="journal article" date="2022" name="bioRxiv">
        <title>Sequencing and chromosome-scale assembly of the giantPleurodeles waltlgenome.</title>
        <authorList>
            <person name="Brown T."/>
            <person name="Elewa A."/>
            <person name="Iarovenko S."/>
            <person name="Subramanian E."/>
            <person name="Araus A.J."/>
            <person name="Petzold A."/>
            <person name="Susuki M."/>
            <person name="Suzuki K.-i.T."/>
            <person name="Hayashi T."/>
            <person name="Toyoda A."/>
            <person name="Oliveira C."/>
            <person name="Osipova E."/>
            <person name="Leigh N.D."/>
            <person name="Simon A."/>
            <person name="Yun M.H."/>
        </authorList>
    </citation>
    <scope>NUCLEOTIDE SEQUENCE</scope>
    <source>
        <strain evidence="2">20211129_DDA</strain>
        <tissue evidence="2">Liver</tissue>
    </source>
</reference>
<organism evidence="2 3">
    <name type="scientific">Pleurodeles waltl</name>
    <name type="common">Iberian ribbed newt</name>
    <dbReference type="NCBI Taxonomy" id="8319"/>
    <lineage>
        <taxon>Eukaryota</taxon>
        <taxon>Metazoa</taxon>
        <taxon>Chordata</taxon>
        <taxon>Craniata</taxon>
        <taxon>Vertebrata</taxon>
        <taxon>Euteleostomi</taxon>
        <taxon>Amphibia</taxon>
        <taxon>Batrachia</taxon>
        <taxon>Caudata</taxon>
        <taxon>Salamandroidea</taxon>
        <taxon>Salamandridae</taxon>
        <taxon>Pleurodelinae</taxon>
        <taxon>Pleurodeles</taxon>
    </lineage>
</organism>
<dbReference type="InterPro" id="IPR011989">
    <property type="entry name" value="ARM-like"/>
</dbReference>
<dbReference type="PANTHER" id="PTHR11223:SF3">
    <property type="entry name" value="EXPORTIN-5"/>
    <property type="match status" value="1"/>
</dbReference>
<dbReference type="GO" id="GO:0006611">
    <property type="term" value="P:protein export from nucleus"/>
    <property type="evidence" value="ECO:0007669"/>
    <property type="project" value="InterPro"/>
</dbReference>
<dbReference type="GO" id="GO:0003723">
    <property type="term" value="F:RNA binding"/>
    <property type="evidence" value="ECO:0007669"/>
    <property type="project" value="TreeGrafter"/>
</dbReference>
<dbReference type="GO" id="GO:0006405">
    <property type="term" value="P:RNA export from nucleus"/>
    <property type="evidence" value="ECO:0007669"/>
    <property type="project" value="TreeGrafter"/>
</dbReference>
<accession>A0AAV7R705</accession>